<accession>A0ABT7CV34</accession>
<proteinExistence type="predicted"/>
<comment type="caution">
    <text evidence="1">The sequence shown here is derived from an EMBL/GenBank/DDBJ whole genome shotgun (WGS) entry which is preliminary data.</text>
</comment>
<keyword evidence="2" id="KW-1185">Reference proteome</keyword>
<evidence type="ECO:0000313" key="2">
    <source>
        <dbReference type="Proteomes" id="UP001228581"/>
    </source>
</evidence>
<reference evidence="1 2" key="1">
    <citation type="submission" date="2023-05" db="EMBL/GenBank/DDBJ databases">
        <authorList>
            <person name="Zhang X."/>
        </authorList>
    </citation>
    <scope>NUCLEOTIDE SEQUENCE [LARGE SCALE GENOMIC DNA]</scope>
    <source>
        <strain evidence="1 2">DM2B3-1</strain>
    </source>
</reference>
<dbReference type="Proteomes" id="UP001228581">
    <property type="component" value="Unassembled WGS sequence"/>
</dbReference>
<evidence type="ECO:0000313" key="1">
    <source>
        <dbReference type="EMBL" id="MDJ1497628.1"/>
    </source>
</evidence>
<sequence length="104" mass="11954">MELTFLDSEIRQICQVESKAIEVYGKETARKLQSRLSDLEAADSVWELPAGAPTPISDSEYKITIDKNLFLIFCANNRRQPKDTNGKIDWQRVSIIKILKLENR</sequence>
<name>A0ABT7CV34_9BACT</name>
<organism evidence="1 2">
    <name type="scientific">Xanthocytophaga flava</name>
    <dbReference type="NCBI Taxonomy" id="3048013"/>
    <lineage>
        <taxon>Bacteria</taxon>
        <taxon>Pseudomonadati</taxon>
        <taxon>Bacteroidota</taxon>
        <taxon>Cytophagia</taxon>
        <taxon>Cytophagales</taxon>
        <taxon>Rhodocytophagaceae</taxon>
        <taxon>Xanthocytophaga</taxon>
    </lineage>
</organism>
<dbReference type="RefSeq" id="WP_314003347.1">
    <property type="nucleotide sequence ID" value="NZ_JASJOT010000034.1"/>
</dbReference>
<protein>
    <recommendedName>
        <fullName evidence="3">Killer suppression protein HigA</fullName>
    </recommendedName>
</protein>
<dbReference type="EMBL" id="JASJOT010000034">
    <property type="protein sequence ID" value="MDJ1497628.1"/>
    <property type="molecule type" value="Genomic_DNA"/>
</dbReference>
<gene>
    <name evidence="1" type="ORF">QNI19_32110</name>
</gene>
<evidence type="ECO:0008006" key="3">
    <source>
        <dbReference type="Google" id="ProtNLM"/>
    </source>
</evidence>